<dbReference type="HOGENOM" id="CLU_072531_5_0_12"/>
<accession>H9UFY0</accession>
<dbReference type="SUPFAM" id="SSF55804">
    <property type="entry name" value="Phoshotransferase/anion transport protein"/>
    <property type="match status" value="1"/>
</dbReference>
<dbReference type="Pfam" id="PF00359">
    <property type="entry name" value="PTS_EIIA_2"/>
    <property type="match status" value="1"/>
</dbReference>
<dbReference type="PATRIC" id="fig|889378.3.peg.321"/>
<dbReference type="PANTHER" id="PTHR47738:SF1">
    <property type="entry name" value="NITROGEN REGULATORY PROTEIN"/>
    <property type="match status" value="1"/>
</dbReference>
<dbReference type="EMBL" id="CP003282">
    <property type="protein sequence ID" value="AFG36423.1"/>
    <property type="molecule type" value="Genomic_DNA"/>
</dbReference>
<name>H9UFY0_SPIAZ</name>
<dbReference type="InterPro" id="IPR016152">
    <property type="entry name" value="PTrfase/Anion_transptr"/>
</dbReference>
<keyword evidence="2" id="KW-0808">Transferase</keyword>
<reference evidence="3" key="1">
    <citation type="journal article" date="2013" name="Stand. Genomic Sci.">
        <title>Complete genome sequence of the halophilic bacterium Spirochaeta africana type strain (Z-7692(T)) from the alkaline Lake Magadi in the East African Rift.</title>
        <authorList>
            <person name="Liolos K."/>
            <person name="Abt B."/>
            <person name="Scheuner C."/>
            <person name="Teshima H."/>
            <person name="Held B."/>
            <person name="Lapidus A."/>
            <person name="Nolan M."/>
            <person name="Lucas S."/>
            <person name="Deshpande S."/>
            <person name="Cheng J.F."/>
            <person name="Tapia R."/>
            <person name="Goodwin L.A."/>
            <person name="Pitluck S."/>
            <person name="Pagani I."/>
            <person name="Ivanova N."/>
            <person name="Mavromatis K."/>
            <person name="Mikhailova N."/>
            <person name="Huntemann M."/>
            <person name="Pati A."/>
            <person name="Chen A."/>
            <person name="Palaniappan K."/>
            <person name="Land M."/>
            <person name="Rohde M."/>
            <person name="Tindall B.J."/>
            <person name="Detter J.C."/>
            <person name="Goker M."/>
            <person name="Bristow J."/>
            <person name="Eisen J.A."/>
            <person name="Markowitz V."/>
            <person name="Hugenholtz P."/>
            <person name="Woyke T."/>
            <person name="Klenk H.P."/>
            <person name="Kyrpides N.C."/>
        </authorList>
    </citation>
    <scope>NUCLEOTIDE SEQUENCE</scope>
    <source>
        <strain evidence="3">ATCC 700263 / DSM 8902 / Z-7692</strain>
    </source>
</reference>
<dbReference type="AlphaFoldDB" id="H9UFY0"/>
<dbReference type="STRING" id="889378.Spiaf_0316"/>
<gene>
    <name evidence="2" type="ordered locus">Spiaf_0316</name>
</gene>
<evidence type="ECO:0000259" key="1">
    <source>
        <dbReference type="PROSITE" id="PS51094"/>
    </source>
</evidence>
<dbReference type="Proteomes" id="UP000007383">
    <property type="component" value="Chromosome"/>
</dbReference>
<evidence type="ECO:0000313" key="3">
    <source>
        <dbReference type="Proteomes" id="UP000007383"/>
    </source>
</evidence>
<dbReference type="CDD" id="cd00211">
    <property type="entry name" value="PTS_IIA_fru"/>
    <property type="match status" value="1"/>
</dbReference>
<protein>
    <submittedName>
        <fullName evidence="2">Phosphotransferase system mannitol/fructose-specifc IIA component (Ntr-type)</fullName>
    </submittedName>
</protein>
<dbReference type="InterPro" id="IPR051541">
    <property type="entry name" value="PTS_SugarTrans_NitroReg"/>
</dbReference>
<sequence>MNLVELLTPDRVCLNLPGNNKQEIIQSLLDLACATGKVSDKDAALHSVLQRESRMSTGMEFGVAIPHGKTDAVAELLAFLALKPEGVDFDALDGSRSRIFLFTLSPLARKGPHVQFLTDVSRLLTRAELREQLLTAETPQQAVDILLSGLPR</sequence>
<keyword evidence="3" id="KW-1185">Reference proteome</keyword>
<dbReference type="KEGG" id="sfc:Spiaf_0316"/>
<dbReference type="Gene3D" id="3.40.930.10">
    <property type="entry name" value="Mannitol-specific EII, Chain A"/>
    <property type="match status" value="1"/>
</dbReference>
<evidence type="ECO:0000313" key="2">
    <source>
        <dbReference type="EMBL" id="AFG36423.1"/>
    </source>
</evidence>
<dbReference type="PROSITE" id="PS51094">
    <property type="entry name" value="PTS_EIIA_TYPE_2"/>
    <property type="match status" value="1"/>
</dbReference>
<organism evidence="2 3">
    <name type="scientific">Spirochaeta africana (strain ATCC 700263 / DSM 8902 / Z-7692)</name>
    <dbReference type="NCBI Taxonomy" id="889378"/>
    <lineage>
        <taxon>Bacteria</taxon>
        <taxon>Pseudomonadati</taxon>
        <taxon>Spirochaetota</taxon>
        <taxon>Spirochaetia</taxon>
        <taxon>Spirochaetales</taxon>
        <taxon>Spirochaetaceae</taxon>
        <taxon>Spirochaeta</taxon>
    </lineage>
</organism>
<dbReference type="OrthoDB" id="95460at2"/>
<dbReference type="InterPro" id="IPR002178">
    <property type="entry name" value="PTS_EIIA_type-2_dom"/>
</dbReference>
<dbReference type="GO" id="GO:0016740">
    <property type="term" value="F:transferase activity"/>
    <property type="evidence" value="ECO:0007669"/>
    <property type="project" value="UniProtKB-KW"/>
</dbReference>
<dbReference type="RefSeq" id="WP_014454421.1">
    <property type="nucleotide sequence ID" value="NC_017098.1"/>
</dbReference>
<dbReference type="GO" id="GO:0030295">
    <property type="term" value="F:protein kinase activator activity"/>
    <property type="evidence" value="ECO:0007669"/>
    <property type="project" value="TreeGrafter"/>
</dbReference>
<dbReference type="eggNOG" id="COG1762">
    <property type="taxonomic scope" value="Bacteria"/>
</dbReference>
<feature type="domain" description="PTS EIIA type-2" evidence="1">
    <location>
        <begin position="5"/>
        <end position="149"/>
    </location>
</feature>
<proteinExistence type="predicted"/>
<dbReference type="PANTHER" id="PTHR47738">
    <property type="entry name" value="PTS SYSTEM FRUCTOSE-LIKE EIIA COMPONENT-RELATED"/>
    <property type="match status" value="1"/>
</dbReference>